<dbReference type="Proteomes" id="UP000011115">
    <property type="component" value="Unassembled WGS sequence"/>
</dbReference>
<dbReference type="PANTHER" id="PTHR33180">
    <property type="entry name" value="PHOTOSYSTEM II CP43 REACTION CENTER PROTEIN"/>
    <property type="match status" value="1"/>
</dbReference>
<dbReference type="PaxDb" id="4113-PGSC0003DMT400096232"/>
<feature type="region of interest" description="Disordered" evidence="1">
    <location>
        <begin position="19"/>
        <end position="72"/>
    </location>
</feature>
<dbReference type="GO" id="GO:0009523">
    <property type="term" value="C:photosystem II"/>
    <property type="evidence" value="ECO:0000318"/>
    <property type="project" value="GO_Central"/>
</dbReference>
<protein>
    <recommendedName>
        <fullName evidence="2">Putative plant transposon protein domain-containing protein</fullName>
    </recommendedName>
</protein>
<keyword evidence="4" id="KW-1185">Reference proteome</keyword>
<sequence length="233" mass="26545">MCLKREDWRVKVQSATRRRDMVRTNIDMPPRKPTQGVVINEGGTNPSKRGRTEPQRGSKGKGKKPTSEFTRPRGPYIPTWVREFYSADGDLVPKSKKKASEFRPVKYVMVIGKEVRCSSKYINTVLDMGLGATVEYDGLRNNQSLDDLKGWLAPLISDTTLRWIVVGVPIEKRDLNIAARLWFGFISRSVMPYLNESILRHPKAAYLGSIISQRSINLGLLIEQEMYMRAKQS</sequence>
<organism evidence="3 4">
    <name type="scientific">Solanum tuberosum</name>
    <name type="common">Potato</name>
    <dbReference type="NCBI Taxonomy" id="4113"/>
    <lineage>
        <taxon>Eukaryota</taxon>
        <taxon>Viridiplantae</taxon>
        <taxon>Streptophyta</taxon>
        <taxon>Embryophyta</taxon>
        <taxon>Tracheophyta</taxon>
        <taxon>Spermatophyta</taxon>
        <taxon>Magnoliopsida</taxon>
        <taxon>eudicotyledons</taxon>
        <taxon>Gunneridae</taxon>
        <taxon>Pentapetalae</taxon>
        <taxon>asterids</taxon>
        <taxon>lamiids</taxon>
        <taxon>Solanales</taxon>
        <taxon>Solanaceae</taxon>
        <taxon>Solanoideae</taxon>
        <taxon>Solaneae</taxon>
        <taxon>Solanum</taxon>
    </lineage>
</organism>
<reference evidence="3" key="2">
    <citation type="submission" date="2015-06" db="UniProtKB">
        <authorList>
            <consortium name="EnsemblPlants"/>
        </authorList>
    </citation>
    <scope>IDENTIFICATION</scope>
    <source>
        <strain evidence="3">DM1-3 516 R44</strain>
    </source>
</reference>
<evidence type="ECO:0000259" key="2">
    <source>
        <dbReference type="Pfam" id="PF20167"/>
    </source>
</evidence>
<dbReference type="InParanoid" id="M1DY02"/>
<feature type="domain" description="Putative plant transposon protein" evidence="2">
    <location>
        <begin position="68"/>
        <end position="232"/>
    </location>
</feature>
<proteinExistence type="predicted"/>
<evidence type="ECO:0000256" key="1">
    <source>
        <dbReference type="SAM" id="MobiDB-lite"/>
    </source>
</evidence>
<dbReference type="GO" id="GO:0009579">
    <property type="term" value="C:thylakoid"/>
    <property type="evidence" value="ECO:0000318"/>
    <property type="project" value="GO_Central"/>
</dbReference>
<dbReference type="EnsemblPlants" id="PGSC0003DMT400096232">
    <property type="protein sequence ID" value="PGSC0003DMT400096232"/>
    <property type="gene ID" value="PGSC0003DMG400045803"/>
</dbReference>
<evidence type="ECO:0000313" key="3">
    <source>
        <dbReference type="EnsemblPlants" id="PGSC0003DMT400096232"/>
    </source>
</evidence>
<dbReference type="PANTHER" id="PTHR33180:SF31">
    <property type="entry name" value="POLYPROTEIN PROTEIN"/>
    <property type="match status" value="1"/>
</dbReference>
<dbReference type="AlphaFoldDB" id="M1DY02"/>
<dbReference type="HOGENOM" id="CLU_029307_1_2_1"/>
<accession>M1DY02</accession>
<reference evidence="4" key="1">
    <citation type="journal article" date="2011" name="Nature">
        <title>Genome sequence and analysis of the tuber crop potato.</title>
        <authorList>
            <consortium name="The Potato Genome Sequencing Consortium"/>
        </authorList>
    </citation>
    <scope>NUCLEOTIDE SEQUENCE [LARGE SCALE GENOMIC DNA]</scope>
    <source>
        <strain evidence="4">cv. DM1-3 516 R44</strain>
    </source>
</reference>
<evidence type="ECO:0000313" key="4">
    <source>
        <dbReference type="Proteomes" id="UP000011115"/>
    </source>
</evidence>
<dbReference type="Gramene" id="PGSC0003DMT400096232">
    <property type="protein sequence ID" value="PGSC0003DMT400096232"/>
    <property type="gene ID" value="PGSC0003DMG400045803"/>
</dbReference>
<dbReference type="Pfam" id="PF20167">
    <property type="entry name" value="Transposase_32"/>
    <property type="match status" value="1"/>
</dbReference>
<name>M1DY02_SOLTU</name>
<dbReference type="InterPro" id="IPR046796">
    <property type="entry name" value="Transposase_32_dom"/>
</dbReference>